<feature type="region of interest" description="Alpha C-terminal domain (alpha-CTD)" evidence="11">
    <location>
        <begin position="255"/>
        <end position="319"/>
    </location>
</feature>
<dbReference type="EMBL" id="QXEV01000003">
    <property type="protein sequence ID" value="RIA78184.1"/>
    <property type="molecule type" value="Genomic_DNA"/>
</dbReference>
<gene>
    <name evidence="11" type="primary">rpoA</name>
    <name evidence="13" type="ORF">EI71_00496</name>
</gene>
<evidence type="ECO:0000256" key="5">
    <source>
        <dbReference type="ARBA" id="ARBA00022679"/>
    </source>
</evidence>
<evidence type="ECO:0000256" key="10">
    <source>
        <dbReference type="ARBA" id="ARBA00048552"/>
    </source>
</evidence>
<dbReference type="FunFam" id="2.170.120.12:FF:000001">
    <property type="entry name" value="DNA-directed RNA polymerase subunit alpha"/>
    <property type="match status" value="1"/>
</dbReference>
<dbReference type="GO" id="GO:0005737">
    <property type="term" value="C:cytoplasm"/>
    <property type="evidence" value="ECO:0007669"/>
    <property type="project" value="UniProtKB-ARBA"/>
</dbReference>
<comment type="function">
    <text evidence="11">DNA-dependent RNA polymerase catalyzes the transcription of DNA into RNA using the four ribonucleoside triphosphates as substrates.</text>
</comment>
<dbReference type="FunFam" id="1.10.150.20:FF:000001">
    <property type="entry name" value="DNA-directed RNA polymerase subunit alpha"/>
    <property type="match status" value="1"/>
</dbReference>
<comment type="similarity">
    <text evidence="1 11">Belongs to the RNA polymerase alpha chain family.</text>
</comment>
<feature type="domain" description="DNA-directed RNA polymerase RpoA/D/Rpb3-type" evidence="12">
    <location>
        <begin position="22"/>
        <end position="233"/>
    </location>
</feature>
<dbReference type="GO" id="GO:0003899">
    <property type="term" value="F:DNA-directed RNA polymerase activity"/>
    <property type="evidence" value="ECO:0007669"/>
    <property type="project" value="UniProtKB-UniRule"/>
</dbReference>
<dbReference type="Gene3D" id="2.170.120.12">
    <property type="entry name" value="DNA-directed RNA polymerase, insert domain"/>
    <property type="match status" value="1"/>
</dbReference>
<dbReference type="EC" id="2.7.7.6" evidence="2 11"/>
<evidence type="ECO:0000256" key="8">
    <source>
        <dbReference type="ARBA" id="ARBA00032524"/>
    </source>
</evidence>
<keyword evidence="14" id="KW-1185">Reference proteome</keyword>
<dbReference type="Pfam" id="PF01193">
    <property type="entry name" value="RNA_pol_L"/>
    <property type="match status" value="1"/>
</dbReference>
<dbReference type="HAMAP" id="MF_00059">
    <property type="entry name" value="RNApol_bact_RpoA"/>
    <property type="match status" value="1"/>
</dbReference>
<dbReference type="NCBIfam" id="NF003519">
    <property type="entry name" value="PRK05182.2-5"/>
    <property type="match status" value="1"/>
</dbReference>
<evidence type="ECO:0000256" key="3">
    <source>
        <dbReference type="ARBA" id="ARBA00015972"/>
    </source>
</evidence>
<dbReference type="Pfam" id="PF03118">
    <property type="entry name" value="RNA_pol_A_CTD"/>
    <property type="match status" value="1"/>
</dbReference>
<name>A0A397S7D0_9MOLU</name>
<dbReference type="GO" id="GO:0003677">
    <property type="term" value="F:DNA binding"/>
    <property type="evidence" value="ECO:0007669"/>
    <property type="project" value="UniProtKB-UniRule"/>
</dbReference>
<dbReference type="Gene3D" id="3.30.1360.10">
    <property type="entry name" value="RNA polymerase, RBP11-like subunit"/>
    <property type="match status" value="1"/>
</dbReference>
<keyword evidence="6 11" id="KW-0548">Nucleotidyltransferase</keyword>
<keyword evidence="7 11" id="KW-0804">Transcription</keyword>
<dbReference type="GO" id="GO:0046983">
    <property type="term" value="F:protein dimerization activity"/>
    <property type="evidence" value="ECO:0007669"/>
    <property type="project" value="InterPro"/>
</dbReference>
<dbReference type="InterPro" id="IPR036603">
    <property type="entry name" value="RBP11-like"/>
</dbReference>
<proteinExistence type="inferred from homology"/>
<dbReference type="InParanoid" id="A0A397S7D0"/>
<comment type="catalytic activity">
    <reaction evidence="10 11">
        <text>RNA(n) + a ribonucleoside 5'-triphosphate = RNA(n+1) + diphosphate</text>
        <dbReference type="Rhea" id="RHEA:21248"/>
        <dbReference type="Rhea" id="RHEA-COMP:14527"/>
        <dbReference type="Rhea" id="RHEA-COMP:17342"/>
        <dbReference type="ChEBI" id="CHEBI:33019"/>
        <dbReference type="ChEBI" id="CHEBI:61557"/>
        <dbReference type="ChEBI" id="CHEBI:140395"/>
        <dbReference type="EC" id="2.7.7.6"/>
    </reaction>
</comment>
<dbReference type="AlphaFoldDB" id="A0A397S7D0"/>
<dbReference type="InterPro" id="IPR011263">
    <property type="entry name" value="DNA-dir_RNA_pol_RpoA/D/Rpb3"/>
</dbReference>
<evidence type="ECO:0000256" key="2">
    <source>
        <dbReference type="ARBA" id="ARBA00012418"/>
    </source>
</evidence>
<dbReference type="Gene3D" id="1.10.150.20">
    <property type="entry name" value="5' to 3' exonuclease, C-terminal subdomain"/>
    <property type="match status" value="1"/>
</dbReference>
<dbReference type="NCBIfam" id="TIGR02027">
    <property type="entry name" value="rpoA"/>
    <property type="match status" value="1"/>
</dbReference>
<dbReference type="NCBIfam" id="NF003513">
    <property type="entry name" value="PRK05182.1-2"/>
    <property type="match status" value="1"/>
</dbReference>
<keyword evidence="5 11" id="KW-0808">Transferase</keyword>
<dbReference type="InterPro" id="IPR036643">
    <property type="entry name" value="RNApol_insert_sf"/>
</dbReference>
<dbReference type="InterPro" id="IPR011773">
    <property type="entry name" value="DNA-dir_RpoA"/>
</dbReference>
<comment type="subunit">
    <text evidence="11">Homodimer. The RNAP catalytic core consists of 2 alpha, 1 beta, 1 beta' and 1 omega subunit. When a sigma factor is associated with the core the holoenzyme is formed, which can initiate transcription.</text>
</comment>
<dbReference type="GO" id="GO:0006351">
    <property type="term" value="P:DNA-templated transcription"/>
    <property type="evidence" value="ECO:0007669"/>
    <property type="project" value="UniProtKB-UniRule"/>
</dbReference>
<protein>
    <recommendedName>
        <fullName evidence="3 11">DNA-directed RNA polymerase subunit alpha</fullName>
        <shortName evidence="11">RNAP subunit alpha</shortName>
        <ecNumber evidence="2 11">2.7.7.6</ecNumber>
    </recommendedName>
    <alternativeName>
        <fullName evidence="9 11">RNA polymerase subunit alpha</fullName>
    </alternativeName>
    <alternativeName>
        <fullName evidence="8 11">Transcriptase subunit alpha</fullName>
    </alternativeName>
</protein>
<dbReference type="FunCoup" id="A0A397S7D0">
    <property type="interactions" value="291"/>
</dbReference>
<evidence type="ECO:0000256" key="11">
    <source>
        <dbReference type="HAMAP-Rule" id="MF_00059"/>
    </source>
</evidence>
<dbReference type="SUPFAM" id="SSF56553">
    <property type="entry name" value="Insert subdomain of RNA polymerase alpha subunit"/>
    <property type="match status" value="1"/>
</dbReference>
<evidence type="ECO:0000256" key="6">
    <source>
        <dbReference type="ARBA" id="ARBA00022695"/>
    </source>
</evidence>
<dbReference type="InterPro" id="IPR011262">
    <property type="entry name" value="DNA-dir_RNA_pol_insert"/>
</dbReference>
<comment type="caution">
    <text evidence="13">The sequence shown here is derived from an EMBL/GenBank/DDBJ whole genome shotgun (WGS) entry which is preliminary data.</text>
</comment>
<sequence>MKDLKFEKPRTNVEEISEQGRYGKFVISPLERGFGITLGNALRRTLLSSLPGAAIVNVKIDGAEHEFQNVDGVVEDVITIILNLKRIVLTVDSEDPNYEKTIEINRGEGEVTAADIIHDNDIKVINPDQHIATVMAGGALHMFLTVRRGVGFVSSVANKEYSRSVGVIAIDSIYTPIVNVAFNVEKTRVEGVNVASFDKLEIEVTTNGSITAKEALAVASKMMIEHLNVVVELSEKATETDYMIETEDDNQSRKFDMTIDELDLTVRSYNCLKRAGINTVGELTEKSEEDMIKVRNLGRKSLKEIKEKLETLGLGFKKN</sequence>
<comment type="domain">
    <text evidence="11">The N-terminal domain is essential for RNAP assembly and basal transcription, whereas the C-terminal domain is involved in interaction with transcriptional regulators and with upstream promoter elements.</text>
</comment>
<dbReference type="Proteomes" id="UP000266506">
    <property type="component" value="Unassembled WGS sequence"/>
</dbReference>
<evidence type="ECO:0000256" key="7">
    <source>
        <dbReference type="ARBA" id="ARBA00023163"/>
    </source>
</evidence>
<reference evidence="13 14" key="1">
    <citation type="submission" date="2018-08" db="EMBL/GenBank/DDBJ databases">
        <title>Genomic Encyclopedia of Archaeal and Bacterial Type Strains, Phase II (KMG-II): from individual species to whole genera.</title>
        <authorList>
            <person name="Goeker M."/>
        </authorList>
    </citation>
    <scope>NUCLEOTIDE SEQUENCE [LARGE SCALE GENOMIC DNA]</scope>
    <source>
        <strain evidence="13 14">ATCC 27112</strain>
    </source>
</reference>
<dbReference type="NCBIfam" id="NF003515">
    <property type="entry name" value="PRK05182.2-1"/>
    <property type="match status" value="1"/>
</dbReference>
<accession>A0A397S7D0</accession>
<evidence type="ECO:0000259" key="12">
    <source>
        <dbReference type="SMART" id="SM00662"/>
    </source>
</evidence>
<evidence type="ECO:0000313" key="14">
    <source>
        <dbReference type="Proteomes" id="UP000266506"/>
    </source>
</evidence>
<dbReference type="GO" id="GO:0000428">
    <property type="term" value="C:DNA-directed RNA polymerase complex"/>
    <property type="evidence" value="ECO:0007669"/>
    <property type="project" value="UniProtKB-KW"/>
</dbReference>
<dbReference type="OrthoDB" id="9805706at2"/>
<feature type="region of interest" description="Alpha N-terminal domain (alpha-NTD)" evidence="11">
    <location>
        <begin position="1"/>
        <end position="234"/>
    </location>
</feature>
<dbReference type="SUPFAM" id="SSF55257">
    <property type="entry name" value="RBP11-like subunits of RNA polymerase"/>
    <property type="match status" value="1"/>
</dbReference>
<keyword evidence="4 11" id="KW-0240">DNA-directed RNA polymerase</keyword>
<evidence type="ECO:0000313" key="13">
    <source>
        <dbReference type="EMBL" id="RIA78184.1"/>
    </source>
</evidence>
<evidence type="ECO:0000256" key="1">
    <source>
        <dbReference type="ARBA" id="ARBA00007123"/>
    </source>
</evidence>
<dbReference type="RefSeq" id="WP_119015662.1">
    <property type="nucleotide sequence ID" value="NZ_QXEV01000003.1"/>
</dbReference>
<evidence type="ECO:0000256" key="9">
    <source>
        <dbReference type="ARBA" id="ARBA00033070"/>
    </source>
</evidence>
<dbReference type="CDD" id="cd06928">
    <property type="entry name" value="RNAP_alpha_NTD"/>
    <property type="match status" value="1"/>
</dbReference>
<organism evidence="13 14">
    <name type="scientific">Anaeroplasma bactoclasticum</name>
    <dbReference type="NCBI Taxonomy" id="2088"/>
    <lineage>
        <taxon>Bacteria</taxon>
        <taxon>Bacillati</taxon>
        <taxon>Mycoplasmatota</taxon>
        <taxon>Mollicutes</taxon>
        <taxon>Anaeroplasmatales</taxon>
        <taxon>Anaeroplasmataceae</taxon>
        <taxon>Anaeroplasma</taxon>
    </lineage>
</organism>
<dbReference type="Pfam" id="PF01000">
    <property type="entry name" value="RNA_pol_A_bac"/>
    <property type="match status" value="1"/>
</dbReference>
<dbReference type="SMART" id="SM00662">
    <property type="entry name" value="RPOLD"/>
    <property type="match status" value="1"/>
</dbReference>
<dbReference type="SUPFAM" id="SSF47789">
    <property type="entry name" value="C-terminal domain of RNA polymerase alpha subunit"/>
    <property type="match status" value="1"/>
</dbReference>
<evidence type="ECO:0000256" key="4">
    <source>
        <dbReference type="ARBA" id="ARBA00022478"/>
    </source>
</evidence>
<dbReference type="InterPro" id="IPR011260">
    <property type="entry name" value="RNAP_asu_C"/>
</dbReference>